<dbReference type="RefSeq" id="WP_312875150.1">
    <property type="nucleotide sequence ID" value="NZ_JACHMN010000002.1"/>
</dbReference>
<proteinExistence type="predicted"/>
<dbReference type="Proteomes" id="UP000587527">
    <property type="component" value="Unassembled WGS sequence"/>
</dbReference>
<reference evidence="2 3" key="1">
    <citation type="submission" date="2020-08" db="EMBL/GenBank/DDBJ databases">
        <title>Sequencing the genomes of 1000 actinobacteria strains.</title>
        <authorList>
            <person name="Klenk H.-P."/>
        </authorList>
    </citation>
    <scope>NUCLEOTIDE SEQUENCE [LARGE SCALE GENOMIC DNA]</scope>
    <source>
        <strain evidence="2 3">DSM 45362</strain>
    </source>
</reference>
<dbReference type="EMBL" id="JACHMN010000002">
    <property type="protein sequence ID" value="MBB5868680.1"/>
    <property type="molecule type" value="Genomic_DNA"/>
</dbReference>
<sequence>MSADEERVLNTFLKDGRIVTMPAKAGKRRVLLEHVAAAFEPGVRIPEREVDAVLRAFYETDWVALRRYLIDAGLMARENGLYWRTGGPVDVG</sequence>
<dbReference type="Pfam" id="PF09860">
    <property type="entry name" value="DUF2087"/>
    <property type="match status" value="1"/>
</dbReference>
<organism evidence="2 3">
    <name type="scientific">Allocatelliglobosispora scoriae</name>
    <dbReference type="NCBI Taxonomy" id="643052"/>
    <lineage>
        <taxon>Bacteria</taxon>
        <taxon>Bacillati</taxon>
        <taxon>Actinomycetota</taxon>
        <taxon>Actinomycetes</taxon>
        <taxon>Micromonosporales</taxon>
        <taxon>Micromonosporaceae</taxon>
        <taxon>Allocatelliglobosispora</taxon>
    </lineage>
</organism>
<protein>
    <recommendedName>
        <fullName evidence="1">DUF2087 domain-containing protein</fullName>
    </recommendedName>
</protein>
<feature type="domain" description="DUF2087" evidence="1">
    <location>
        <begin position="17"/>
        <end position="84"/>
    </location>
</feature>
<dbReference type="AlphaFoldDB" id="A0A841BPD9"/>
<keyword evidence="3" id="KW-1185">Reference proteome</keyword>
<accession>A0A841BPD9</accession>
<evidence type="ECO:0000259" key="1">
    <source>
        <dbReference type="Pfam" id="PF09860"/>
    </source>
</evidence>
<gene>
    <name evidence="2" type="ORF">F4553_002059</name>
</gene>
<evidence type="ECO:0000313" key="3">
    <source>
        <dbReference type="Proteomes" id="UP000587527"/>
    </source>
</evidence>
<evidence type="ECO:0000313" key="2">
    <source>
        <dbReference type="EMBL" id="MBB5868680.1"/>
    </source>
</evidence>
<dbReference type="InterPro" id="IPR018656">
    <property type="entry name" value="DUF2087"/>
</dbReference>
<name>A0A841BPD9_9ACTN</name>
<comment type="caution">
    <text evidence="2">The sequence shown here is derived from an EMBL/GenBank/DDBJ whole genome shotgun (WGS) entry which is preliminary data.</text>
</comment>